<sequence length="48" mass="5571">MNVEHRELIAKITFPTTIPPTHTKVSKDERESDAIEIQALEKYMSNEE</sequence>
<dbReference type="EMBL" id="AWWV01011867">
    <property type="protein sequence ID" value="OMO70053.1"/>
    <property type="molecule type" value="Genomic_DNA"/>
</dbReference>
<dbReference type="Proteomes" id="UP000188268">
    <property type="component" value="Unassembled WGS sequence"/>
</dbReference>
<proteinExistence type="predicted"/>
<gene>
    <name evidence="1" type="ORF">CCACVL1_19123</name>
</gene>
<evidence type="ECO:0000313" key="1">
    <source>
        <dbReference type="EMBL" id="OMO70053.1"/>
    </source>
</evidence>
<name>A0A1R3HID4_COCAP</name>
<accession>A0A1R3HID4</accession>
<protein>
    <submittedName>
        <fullName evidence="1">Uncharacterized protein</fullName>
    </submittedName>
</protein>
<comment type="caution">
    <text evidence="1">The sequence shown here is derived from an EMBL/GenBank/DDBJ whole genome shotgun (WGS) entry which is preliminary data.</text>
</comment>
<dbReference type="Gramene" id="OMO70053">
    <property type="protein sequence ID" value="OMO70053"/>
    <property type="gene ID" value="CCACVL1_19123"/>
</dbReference>
<evidence type="ECO:0000313" key="2">
    <source>
        <dbReference type="Proteomes" id="UP000188268"/>
    </source>
</evidence>
<reference evidence="1 2" key="1">
    <citation type="submission" date="2013-09" db="EMBL/GenBank/DDBJ databases">
        <title>Corchorus capsularis genome sequencing.</title>
        <authorList>
            <person name="Alam M."/>
            <person name="Haque M.S."/>
            <person name="Islam M.S."/>
            <person name="Emdad E.M."/>
            <person name="Islam M.M."/>
            <person name="Ahmed B."/>
            <person name="Halim A."/>
            <person name="Hossen Q.M.M."/>
            <person name="Hossain M.Z."/>
            <person name="Ahmed R."/>
            <person name="Khan M.M."/>
            <person name="Islam R."/>
            <person name="Rashid M.M."/>
            <person name="Khan S.A."/>
            <person name="Rahman M.S."/>
            <person name="Alam M."/>
        </authorList>
    </citation>
    <scope>NUCLEOTIDE SEQUENCE [LARGE SCALE GENOMIC DNA]</scope>
    <source>
        <strain evidence="2">cv. CVL-1</strain>
        <tissue evidence="1">Whole seedling</tissue>
    </source>
</reference>
<organism evidence="1 2">
    <name type="scientific">Corchorus capsularis</name>
    <name type="common">Jute</name>
    <dbReference type="NCBI Taxonomy" id="210143"/>
    <lineage>
        <taxon>Eukaryota</taxon>
        <taxon>Viridiplantae</taxon>
        <taxon>Streptophyta</taxon>
        <taxon>Embryophyta</taxon>
        <taxon>Tracheophyta</taxon>
        <taxon>Spermatophyta</taxon>
        <taxon>Magnoliopsida</taxon>
        <taxon>eudicotyledons</taxon>
        <taxon>Gunneridae</taxon>
        <taxon>Pentapetalae</taxon>
        <taxon>rosids</taxon>
        <taxon>malvids</taxon>
        <taxon>Malvales</taxon>
        <taxon>Malvaceae</taxon>
        <taxon>Grewioideae</taxon>
        <taxon>Apeibeae</taxon>
        <taxon>Corchorus</taxon>
    </lineage>
</organism>
<dbReference type="AlphaFoldDB" id="A0A1R3HID4"/>
<keyword evidence="2" id="KW-1185">Reference proteome</keyword>